<dbReference type="FunFam" id="3.30.70.270:FF:000020">
    <property type="entry name" value="Transposon Tf2-6 polyprotein-like Protein"/>
    <property type="match status" value="1"/>
</dbReference>
<dbReference type="EMBL" id="KN832012">
    <property type="protein sequence ID" value="KIN98735.1"/>
    <property type="molecule type" value="Genomic_DNA"/>
</dbReference>
<evidence type="ECO:0000313" key="4">
    <source>
        <dbReference type="Proteomes" id="UP000054217"/>
    </source>
</evidence>
<dbReference type="GO" id="GO:0003824">
    <property type="term" value="F:catalytic activity"/>
    <property type="evidence" value="ECO:0007669"/>
    <property type="project" value="UniProtKB-KW"/>
</dbReference>
<evidence type="ECO:0000256" key="1">
    <source>
        <dbReference type="ARBA" id="ARBA00023268"/>
    </source>
</evidence>
<dbReference type="Gene3D" id="3.30.70.270">
    <property type="match status" value="1"/>
</dbReference>
<dbReference type="HOGENOM" id="CLU_000384_33_3_1"/>
<accession>A0A0C3NTE2</accession>
<dbReference type="AlphaFoldDB" id="A0A0C3NTE2"/>
<sequence>MRELSLPLKLEKCHFDLTEVEYLGMIMKENTVAMDPVKVQGIADWPVPKKVKDVRSFLGFANFYRRFIPYYSDIAQPLINLTQKTIAWEWSKKCQNAFELLKRIFMAQPTLQMPNVSWPFTIMTDMSKYAMGGILLQEDSNGQWQPCAYLSQSFNPAEQNYDIYDRELLGVFTDHKNLTYFKSLQNLNCCQAHWLLDLADFDLQLEHVPGKDLAAPDALS</sequence>
<reference evidence="4" key="2">
    <citation type="submission" date="2015-01" db="EMBL/GenBank/DDBJ databases">
        <title>Evolutionary Origins and Diversification of the Mycorrhizal Mutualists.</title>
        <authorList>
            <consortium name="DOE Joint Genome Institute"/>
            <consortium name="Mycorrhizal Genomics Consortium"/>
            <person name="Kohler A."/>
            <person name="Kuo A."/>
            <person name="Nagy L.G."/>
            <person name="Floudas D."/>
            <person name="Copeland A."/>
            <person name="Barry K.W."/>
            <person name="Cichocki N."/>
            <person name="Veneault-Fourrey C."/>
            <person name="LaButti K."/>
            <person name="Lindquist E.A."/>
            <person name="Lipzen A."/>
            <person name="Lundell T."/>
            <person name="Morin E."/>
            <person name="Murat C."/>
            <person name="Riley R."/>
            <person name="Ohm R."/>
            <person name="Sun H."/>
            <person name="Tunlid A."/>
            <person name="Henrissat B."/>
            <person name="Grigoriev I.V."/>
            <person name="Hibbett D.S."/>
            <person name="Martin F."/>
        </authorList>
    </citation>
    <scope>NUCLEOTIDE SEQUENCE [LARGE SCALE GENOMIC DNA]</scope>
    <source>
        <strain evidence="4">Marx 270</strain>
    </source>
</reference>
<keyword evidence="4" id="KW-1185">Reference proteome</keyword>
<name>A0A0C3NTE2_PISTI</name>
<feature type="domain" description="Reverse transcriptase/retrotransposon-derived protein RNase H-like" evidence="2">
    <location>
        <begin position="90"/>
        <end position="177"/>
    </location>
</feature>
<dbReference type="Pfam" id="PF17919">
    <property type="entry name" value="RT_RNaseH_2"/>
    <property type="match status" value="1"/>
</dbReference>
<protein>
    <recommendedName>
        <fullName evidence="2">Reverse transcriptase/retrotransposon-derived protein RNase H-like domain-containing protein</fullName>
    </recommendedName>
</protein>
<dbReference type="InterPro" id="IPR041577">
    <property type="entry name" value="RT_RNaseH_2"/>
</dbReference>
<dbReference type="OrthoDB" id="2446696at2759"/>
<dbReference type="STRING" id="870435.A0A0C3NTE2"/>
<dbReference type="SUPFAM" id="SSF56672">
    <property type="entry name" value="DNA/RNA polymerases"/>
    <property type="match status" value="1"/>
</dbReference>
<evidence type="ECO:0000313" key="3">
    <source>
        <dbReference type="EMBL" id="KIN98735.1"/>
    </source>
</evidence>
<dbReference type="CDD" id="cd09274">
    <property type="entry name" value="RNase_HI_RT_Ty3"/>
    <property type="match status" value="1"/>
</dbReference>
<dbReference type="PANTHER" id="PTHR37984">
    <property type="entry name" value="PROTEIN CBG26694"/>
    <property type="match status" value="1"/>
</dbReference>
<keyword evidence="1" id="KW-0511">Multifunctional enzyme</keyword>
<dbReference type="InParanoid" id="A0A0C3NTE2"/>
<dbReference type="Proteomes" id="UP000054217">
    <property type="component" value="Unassembled WGS sequence"/>
</dbReference>
<proteinExistence type="predicted"/>
<evidence type="ECO:0000259" key="2">
    <source>
        <dbReference type="Pfam" id="PF17919"/>
    </source>
</evidence>
<dbReference type="InterPro" id="IPR050951">
    <property type="entry name" value="Retrovirus_Pol_polyprotein"/>
</dbReference>
<dbReference type="PANTHER" id="PTHR37984:SF5">
    <property type="entry name" value="PROTEIN NYNRIN-LIKE"/>
    <property type="match status" value="1"/>
</dbReference>
<organism evidence="3 4">
    <name type="scientific">Pisolithus tinctorius Marx 270</name>
    <dbReference type="NCBI Taxonomy" id="870435"/>
    <lineage>
        <taxon>Eukaryota</taxon>
        <taxon>Fungi</taxon>
        <taxon>Dikarya</taxon>
        <taxon>Basidiomycota</taxon>
        <taxon>Agaricomycotina</taxon>
        <taxon>Agaricomycetes</taxon>
        <taxon>Agaricomycetidae</taxon>
        <taxon>Boletales</taxon>
        <taxon>Sclerodermatineae</taxon>
        <taxon>Pisolithaceae</taxon>
        <taxon>Pisolithus</taxon>
    </lineage>
</organism>
<reference evidence="3 4" key="1">
    <citation type="submission" date="2014-04" db="EMBL/GenBank/DDBJ databases">
        <authorList>
            <consortium name="DOE Joint Genome Institute"/>
            <person name="Kuo A."/>
            <person name="Kohler A."/>
            <person name="Costa M.D."/>
            <person name="Nagy L.G."/>
            <person name="Floudas D."/>
            <person name="Copeland A."/>
            <person name="Barry K.W."/>
            <person name="Cichocki N."/>
            <person name="Veneault-Fourrey C."/>
            <person name="LaButti K."/>
            <person name="Lindquist E.A."/>
            <person name="Lipzen A."/>
            <person name="Lundell T."/>
            <person name="Morin E."/>
            <person name="Murat C."/>
            <person name="Sun H."/>
            <person name="Tunlid A."/>
            <person name="Henrissat B."/>
            <person name="Grigoriev I.V."/>
            <person name="Hibbett D.S."/>
            <person name="Martin F."/>
            <person name="Nordberg H.P."/>
            <person name="Cantor M.N."/>
            <person name="Hua S.X."/>
        </authorList>
    </citation>
    <scope>NUCLEOTIDE SEQUENCE [LARGE SCALE GENOMIC DNA]</scope>
    <source>
        <strain evidence="3 4">Marx 270</strain>
    </source>
</reference>
<dbReference type="InterPro" id="IPR043502">
    <property type="entry name" value="DNA/RNA_pol_sf"/>
</dbReference>
<dbReference type="InterPro" id="IPR043128">
    <property type="entry name" value="Rev_trsase/Diguanyl_cyclase"/>
</dbReference>
<gene>
    <name evidence="3" type="ORF">M404DRAFT_31062</name>
</gene>